<comment type="caution">
    <text evidence="1">The sequence shown here is derived from an EMBL/GenBank/DDBJ whole genome shotgun (WGS) entry which is preliminary data.</text>
</comment>
<dbReference type="EMBL" id="RBZU01000008">
    <property type="protein sequence ID" value="RKP51962.1"/>
    <property type="molecule type" value="Genomic_DNA"/>
</dbReference>
<accession>A0A494XQ71</accession>
<dbReference type="Gene3D" id="3.30.190.30">
    <property type="match status" value="1"/>
</dbReference>
<dbReference type="InterPro" id="IPR037234">
    <property type="entry name" value="ImmE5_sf"/>
</dbReference>
<reference evidence="1 2" key="1">
    <citation type="submission" date="2018-10" db="EMBL/GenBank/DDBJ databases">
        <title>Robbsia sp. DHC34, isolated from soil.</title>
        <authorList>
            <person name="Gao Z.-H."/>
            <person name="Qiu L.-H."/>
        </authorList>
    </citation>
    <scope>NUCLEOTIDE SEQUENCE [LARGE SCALE GENOMIC DNA]</scope>
    <source>
        <strain evidence="1 2">DHC34</strain>
    </source>
</reference>
<dbReference type="Proteomes" id="UP000270342">
    <property type="component" value="Unassembled WGS sequence"/>
</dbReference>
<sequence length="108" mass="11851">MPVNLATRYTSSNAYFSLGGSVKMRMTTQAAIAVCSEAAERGLVVARIEGGIWHNPGFEARIDCIWDSAEYPPKVDAINTNNLAAANFIHAQERDYDVFIVTTIPMIN</sequence>
<dbReference type="GO" id="GO:0030153">
    <property type="term" value="P:bacteriocin immunity"/>
    <property type="evidence" value="ECO:0007669"/>
    <property type="project" value="InterPro"/>
</dbReference>
<evidence type="ECO:0000313" key="1">
    <source>
        <dbReference type="EMBL" id="RKP51962.1"/>
    </source>
</evidence>
<evidence type="ECO:0000313" key="2">
    <source>
        <dbReference type="Proteomes" id="UP000270342"/>
    </source>
</evidence>
<name>A0A494XQ71_9BURK</name>
<protein>
    <submittedName>
        <fullName evidence="1">Colicin immunity protein</fullName>
    </submittedName>
</protein>
<organism evidence="1 2">
    <name type="scientific">Pararobbsia silviterrae</name>
    <dbReference type="NCBI Taxonomy" id="1792498"/>
    <lineage>
        <taxon>Bacteria</taxon>
        <taxon>Pseudomonadati</taxon>
        <taxon>Pseudomonadota</taxon>
        <taxon>Betaproteobacteria</taxon>
        <taxon>Burkholderiales</taxon>
        <taxon>Burkholderiaceae</taxon>
        <taxon>Pararobbsia</taxon>
    </lineage>
</organism>
<dbReference type="SUPFAM" id="SSF143469">
    <property type="entry name" value="ImmE5-like"/>
    <property type="match status" value="1"/>
</dbReference>
<dbReference type="AlphaFoldDB" id="A0A494XQ71"/>
<keyword evidence="2" id="KW-1185">Reference proteome</keyword>
<dbReference type="OrthoDB" id="7067632at2"/>
<gene>
    <name evidence="1" type="ORF">D7S86_18685</name>
</gene>
<dbReference type="InterPro" id="IPR020127">
    <property type="entry name" value="Colicin-E5_imm"/>
</dbReference>
<dbReference type="Pfam" id="PF11480">
    <property type="entry name" value="ImmE5"/>
    <property type="match status" value="1"/>
</dbReference>
<proteinExistence type="predicted"/>